<dbReference type="EMBL" id="UINC01185912">
    <property type="protein sequence ID" value="SVD97859.1"/>
    <property type="molecule type" value="Genomic_DNA"/>
</dbReference>
<sequence>VRRQINHQATAPIKALPSTIPALANNAARTWPNTSPSPSILCNFRTKTLLDNRKSNTGAAIEIYASVPANDGTVCAAHTEDKTDRKEHHHARRYHEVDNLQRQQPLGLKLRREQFFYSLSFHQSLQLPAFPSDL</sequence>
<organism evidence="2">
    <name type="scientific">marine metagenome</name>
    <dbReference type="NCBI Taxonomy" id="408172"/>
    <lineage>
        <taxon>unclassified sequences</taxon>
        <taxon>metagenomes</taxon>
        <taxon>ecological metagenomes</taxon>
    </lineage>
</organism>
<evidence type="ECO:0000313" key="2">
    <source>
        <dbReference type="EMBL" id="SVD97859.1"/>
    </source>
</evidence>
<evidence type="ECO:0000256" key="1">
    <source>
        <dbReference type="SAM" id="MobiDB-lite"/>
    </source>
</evidence>
<feature type="non-terminal residue" evidence="2">
    <location>
        <position position="1"/>
    </location>
</feature>
<reference evidence="2" key="1">
    <citation type="submission" date="2018-05" db="EMBL/GenBank/DDBJ databases">
        <authorList>
            <person name="Lanie J.A."/>
            <person name="Ng W.-L."/>
            <person name="Kazmierczak K.M."/>
            <person name="Andrzejewski T.M."/>
            <person name="Davidsen T.M."/>
            <person name="Wayne K.J."/>
            <person name="Tettelin H."/>
            <person name="Glass J.I."/>
            <person name="Rusch D."/>
            <person name="Podicherti R."/>
            <person name="Tsui H.-C.T."/>
            <person name="Winkler M.E."/>
        </authorList>
    </citation>
    <scope>NUCLEOTIDE SEQUENCE</scope>
</reference>
<feature type="region of interest" description="Disordered" evidence="1">
    <location>
        <begin position="80"/>
        <end position="102"/>
    </location>
</feature>
<proteinExistence type="predicted"/>
<name>A0A382ZRJ1_9ZZZZ</name>
<protein>
    <submittedName>
        <fullName evidence="2">Uncharacterized protein</fullName>
    </submittedName>
</protein>
<accession>A0A382ZRJ1</accession>
<dbReference type="AlphaFoldDB" id="A0A382ZRJ1"/>
<gene>
    <name evidence="2" type="ORF">METZ01_LOCUS450713</name>
</gene>